<dbReference type="Pfam" id="PF02736">
    <property type="entry name" value="Myosin_N"/>
    <property type="match status" value="1"/>
</dbReference>
<evidence type="ECO:0000256" key="7">
    <source>
        <dbReference type="ARBA" id="ARBA00023203"/>
    </source>
</evidence>
<reference evidence="14" key="1">
    <citation type="journal article" date="2023" name="Mol. Phylogenet. Evol.">
        <title>Genome-scale phylogeny and comparative genomics of the fungal order Sordariales.</title>
        <authorList>
            <person name="Hensen N."/>
            <person name="Bonometti L."/>
            <person name="Westerberg I."/>
            <person name="Brannstrom I.O."/>
            <person name="Guillou S."/>
            <person name="Cros-Aarteil S."/>
            <person name="Calhoun S."/>
            <person name="Haridas S."/>
            <person name="Kuo A."/>
            <person name="Mondo S."/>
            <person name="Pangilinan J."/>
            <person name="Riley R."/>
            <person name="LaButti K."/>
            <person name="Andreopoulos B."/>
            <person name="Lipzen A."/>
            <person name="Chen C."/>
            <person name="Yan M."/>
            <person name="Daum C."/>
            <person name="Ng V."/>
            <person name="Clum A."/>
            <person name="Steindorff A."/>
            <person name="Ohm R.A."/>
            <person name="Martin F."/>
            <person name="Silar P."/>
            <person name="Natvig D.O."/>
            <person name="Lalanne C."/>
            <person name="Gautier V."/>
            <person name="Ament-Velasquez S.L."/>
            <person name="Kruys A."/>
            <person name="Hutchinson M.I."/>
            <person name="Powell A.J."/>
            <person name="Barry K."/>
            <person name="Miller A.N."/>
            <person name="Grigoriev I.V."/>
            <person name="Debuchy R."/>
            <person name="Gladieux P."/>
            <person name="Hiltunen Thoren M."/>
            <person name="Johannesson H."/>
        </authorList>
    </citation>
    <scope>NUCLEOTIDE SEQUENCE</scope>
    <source>
        <strain evidence="14">CBS 123565</strain>
    </source>
</reference>
<feature type="domain" description="Myosin motor" evidence="12">
    <location>
        <begin position="163"/>
        <end position="856"/>
    </location>
</feature>
<evidence type="ECO:0000256" key="6">
    <source>
        <dbReference type="ARBA" id="ARBA00023175"/>
    </source>
</evidence>
<feature type="compositionally biased region" description="Low complexity" evidence="11">
    <location>
        <begin position="28"/>
        <end position="38"/>
    </location>
</feature>
<keyword evidence="2 9" id="KW-0547">Nucleotide-binding</keyword>
<dbReference type="Gene3D" id="2.30.30.360">
    <property type="entry name" value="Myosin S1 fragment, N-terminal"/>
    <property type="match status" value="1"/>
</dbReference>
<evidence type="ECO:0000256" key="2">
    <source>
        <dbReference type="ARBA" id="ARBA00022741"/>
    </source>
</evidence>
<dbReference type="PROSITE" id="PS51844">
    <property type="entry name" value="SH3_LIKE"/>
    <property type="match status" value="1"/>
</dbReference>
<comment type="caution">
    <text evidence="14">The sequence shown here is derived from an EMBL/GenBank/DDBJ whole genome shotgun (WGS) entry which is preliminary data.</text>
</comment>
<dbReference type="PANTHER" id="PTHR13140">
    <property type="entry name" value="MYOSIN"/>
    <property type="match status" value="1"/>
</dbReference>
<gene>
    <name evidence="14" type="ORF">BT67DRAFT_448189</name>
</gene>
<evidence type="ECO:0000259" key="12">
    <source>
        <dbReference type="PROSITE" id="PS51456"/>
    </source>
</evidence>
<dbReference type="SUPFAM" id="SSF90257">
    <property type="entry name" value="Myosin rod fragments"/>
    <property type="match status" value="2"/>
</dbReference>
<dbReference type="Gene3D" id="1.20.5.340">
    <property type="match status" value="1"/>
</dbReference>
<feature type="compositionally biased region" description="Basic and acidic residues" evidence="11">
    <location>
        <begin position="1275"/>
        <end position="1291"/>
    </location>
</feature>
<dbReference type="PROSITE" id="PS51456">
    <property type="entry name" value="MYOSIN_MOTOR"/>
    <property type="match status" value="1"/>
</dbReference>
<dbReference type="Gene3D" id="4.10.270.10">
    <property type="entry name" value="Myosin, subunit A"/>
    <property type="match status" value="1"/>
</dbReference>
<dbReference type="GO" id="GO:1903475">
    <property type="term" value="P:mitotic actomyosin contractile ring assembly"/>
    <property type="evidence" value="ECO:0007669"/>
    <property type="project" value="UniProtKB-ARBA"/>
</dbReference>
<proteinExistence type="inferred from homology"/>
<evidence type="ECO:0000313" key="15">
    <source>
        <dbReference type="Proteomes" id="UP001304895"/>
    </source>
</evidence>
<dbReference type="GO" id="GO:0051015">
    <property type="term" value="F:actin filament binding"/>
    <property type="evidence" value="ECO:0007669"/>
    <property type="project" value="InterPro"/>
</dbReference>
<evidence type="ECO:0000256" key="3">
    <source>
        <dbReference type="ARBA" id="ARBA00022840"/>
    </source>
</evidence>
<dbReference type="Gene3D" id="1.20.58.530">
    <property type="match status" value="1"/>
</dbReference>
<evidence type="ECO:0000256" key="10">
    <source>
        <dbReference type="SAM" id="Coils"/>
    </source>
</evidence>
<feature type="coiled-coil region" evidence="10">
    <location>
        <begin position="1351"/>
        <end position="1378"/>
    </location>
</feature>
<dbReference type="EMBL" id="MU853403">
    <property type="protein sequence ID" value="KAK4136923.1"/>
    <property type="molecule type" value="Genomic_DNA"/>
</dbReference>
<dbReference type="Gene3D" id="3.30.70.1590">
    <property type="match status" value="1"/>
</dbReference>
<evidence type="ECO:0000256" key="8">
    <source>
        <dbReference type="ARBA" id="ARBA00064372"/>
    </source>
</evidence>
<dbReference type="InterPro" id="IPR004009">
    <property type="entry name" value="SH3_Myosin"/>
</dbReference>
<dbReference type="FunFam" id="1.20.120.720:FF:000001">
    <property type="entry name" value="Myosin heavy chain, muscle"/>
    <property type="match status" value="1"/>
</dbReference>
<dbReference type="PROSITE" id="PS50096">
    <property type="entry name" value="IQ"/>
    <property type="match status" value="1"/>
</dbReference>
<keyword evidence="3 9" id="KW-0067">ATP-binding</keyword>
<feature type="region of interest" description="Actin-binding" evidence="9">
    <location>
        <begin position="735"/>
        <end position="757"/>
    </location>
</feature>
<dbReference type="GO" id="GO:0016020">
    <property type="term" value="C:membrane"/>
    <property type="evidence" value="ECO:0007669"/>
    <property type="project" value="TreeGrafter"/>
</dbReference>
<feature type="region of interest" description="Disordered" evidence="11">
    <location>
        <begin position="1"/>
        <end position="87"/>
    </location>
</feature>
<dbReference type="FunFam" id="3.40.850.10:FF:000101">
    <property type="entry name" value="Slow myosin heavy chain 2"/>
    <property type="match status" value="1"/>
</dbReference>
<feature type="binding site" evidence="9">
    <location>
        <begin position="256"/>
        <end position="263"/>
    </location>
    <ligand>
        <name>ATP</name>
        <dbReference type="ChEBI" id="CHEBI:30616"/>
    </ligand>
</feature>
<feature type="compositionally biased region" description="Basic and acidic residues" evidence="11">
    <location>
        <begin position="1326"/>
        <end position="1342"/>
    </location>
</feature>
<dbReference type="GO" id="GO:0000146">
    <property type="term" value="F:microfilament motor activity"/>
    <property type="evidence" value="ECO:0007669"/>
    <property type="project" value="TreeGrafter"/>
</dbReference>
<feature type="coiled-coil region" evidence="10">
    <location>
        <begin position="1460"/>
        <end position="1494"/>
    </location>
</feature>
<evidence type="ECO:0000313" key="14">
    <source>
        <dbReference type="EMBL" id="KAK4136923.1"/>
    </source>
</evidence>
<protein>
    <recommendedName>
        <fullName evidence="16">Myosin type II heavy chain</fullName>
    </recommendedName>
</protein>
<comment type="subunit">
    <text evidence="8">Binds to cdc4 and rlc1.</text>
</comment>
<dbReference type="GO" id="GO:1902404">
    <property type="term" value="P:mitotic actomyosin contractile ring contraction"/>
    <property type="evidence" value="ECO:0007669"/>
    <property type="project" value="UniProtKB-ARBA"/>
</dbReference>
<dbReference type="Gene3D" id="3.40.850.10">
    <property type="entry name" value="Kinesin motor domain"/>
    <property type="match status" value="1"/>
</dbReference>
<dbReference type="InterPro" id="IPR027417">
    <property type="entry name" value="P-loop_NTPase"/>
</dbReference>
<evidence type="ECO:0000256" key="4">
    <source>
        <dbReference type="ARBA" id="ARBA00023054"/>
    </source>
</evidence>
<accession>A0AAN6UPQ6</accession>
<keyword evidence="4 10" id="KW-0175">Coiled coil</keyword>
<reference evidence="14" key="2">
    <citation type="submission" date="2023-05" db="EMBL/GenBank/DDBJ databases">
        <authorList>
            <consortium name="Lawrence Berkeley National Laboratory"/>
            <person name="Steindorff A."/>
            <person name="Hensen N."/>
            <person name="Bonometti L."/>
            <person name="Westerberg I."/>
            <person name="Brannstrom I.O."/>
            <person name="Guillou S."/>
            <person name="Cros-Aarteil S."/>
            <person name="Calhoun S."/>
            <person name="Haridas S."/>
            <person name="Kuo A."/>
            <person name="Mondo S."/>
            <person name="Pangilinan J."/>
            <person name="Riley R."/>
            <person name="Labutti K."/>
            <person name="Andreopoulos B."/>
            <person name="Lipzen A."/>
            <person name="Chen C."/>
            <person name="Yanf M."/>
            <person name="Daum C."/>
            <person name="Ng V."/>
            <person name="Clum A."/>
            <person name="Ohm R."/>
            <person name="Martin F."/>
            <person name="Silar P."/>
            <person name="Natvig D."/>
            <person name="Lalanne C."/>
            <person name="Gautier V."/>
            <person name="Ament-Velasquez S.L."/>
            <person name="Kruys A."/>
            <person name="Hutchinson M.I."/>
            <person name="Powell A.J."/>
            <person name="Barry K."/>
            <person name="Miller A.N."/>
            <person name="Grigoriev I.V."/>
            <person name="Debuchy R."/>
            <person name="Gladieux P."/>
            <person name="Thoren M.H."/>
            <person name="Johannesson H."/>
        </authorList>
    </citation>
    <scope>NUCLEOTIDE SEQUENCE</scope>
    <source>
        <strain evidence="14">CBS 123565</strain>
    </source>
</reference>
<evidence type="ECO:0000256" key="9">
    <source>
        <dbReference type="PROSITE-ProRule" id="PRU00782"/>
    </source>
</evidence>
<dbReference type="GO" id="GO:0120104">
    <property type="term" value="C:mitotic actomyosin contractile ring, proximal layer"/>
    <property type="evidence" value="ECO:0007669"/>
    <property type="project" value="UniProtKB-ARBA"/>
</dbReference>
<dbReference type="Pfam" id="PF00063">
    <property type="entry name" value="Myosin_head"/>
    <property type="match status" value="1"/>
</dbReference>
<feature type="domain" description="Myosin N-terminal SH3-like" evidence="13">
    <location>
        <begin position="109"/>
        <end position="159"/>
    </location>
</feature>
<dbReference type="Gene3D" id="1.20.120.720">
    <property type="entry name" value="Myosin VI head, motor domain, U50 subdomain"/>
    <property type="match status" value="1"/>
</dbReference>
<dbReference type="SMART" id="SM00242">
    <property type="entry name" value="MYSc"/>
    <property type="match status" value="1"/>
</dbReference>
<sequence length="2040" mass="231636">MSVRNNPFARNAPPSTGSSGFGRPKSILSPSPSLHSAAPSPPPHGRTQSQSLVIPPLASPGSTRNGHVRAMSRDGTSGSGTFAPSFIKTEDMRKHTDIVKGIEGENDFSGKKYVWLKDPQTAFVKGWVVEELGGNRLLVQCDDGSQREVDAEYTDKVNPAKFDKANDMAELTHLNEASVVHNLHTRYLSDLIYTYSGLFLVTVNPYTPLPIYTNEYVHMYKGRSREDNKPHIFAMADEAFRNLVDENANQSILVTGESGAGKTENTKKVIQYLAAVAHSQAAVKSRGQQHSNLSAQILRANPILEAFGNAQTVRNNNSSRFGKFIRIEFNRSGSIVGAFIDWYLLEKSRVVRINSQERNYHIFYQLLRGAEPRMKQEFLLDGLDVDDFAYTRDGQDIITGVSDRDEWNSLMEAFMVMGFSEQEQVSILRTIAAVLHLGNVSVVKESRSADQARLAPDAKQVAARVCKLLGVPLEAFLRGLLHPKVKAGREWVEKVQTPEQVRFSIDALAKGIYERGFGDLVTRINRQLDRPGMGLDDTRFIGVLDIAGFEIFEKNSFEQLCINYTNEKLQQFFNHHMFVLEQEEYAREQIEWQFIDFGRDLQPTIDLIELSNPIGVFSCLDEDCVMPKANDKSFTEKLNSLWDKKSQKYRPSRLGQGFILTHYAAEVEYSTDGWLEKNKDPLNDNLTRLLAASSDKHIANLFVDCADQDDEVGAMRSRVKKGLFRTVAQRHKEQLSSLMAQLHLTHPHFVRCILPNHIKRAKQFDGPLVLDQLRCNGVLEGIRIARTGFPNRLPFAEFRQRYEVLCRDMPKGYLEGQAAARIMLDRFGLDKSLYRIGLTKVFFRAGVLAELEEQRDTLITEIMSKFQSVARGYMQRRIAFKRLYRAEATRVIQRNFHVYLDLCDNPWWQLLVRMKPLLGATRTAAEALKDDYDHLNESKITIEKELYAQQDTLRRTMDARVTAEQERDEAREEIRRLRVAKSQAEEARREAELVGERAAFKVAREREESLHKDLEAAQERLRWFEDECANLNHQIEDLNKLILESGEFGLKNDQAKERLERELHTVKSRLAASENDNRALLNKIQQKGLEIARSSSRATEASRGQIVGLQREKAKVEEHNAKLNKQLGDSQVTIASLEKRLEKLQLNLEDLNHEVAREVQSSRNAEKASSNFTAQLAEANRTIESERQLRSQAQGTVRSLQSALDGRDDELAELRGQLLSALKTVDPESAVPTHTESGDKSLSKNFDLVRKIEELQQNLRVQTAARSNAEAQLADMRDARGDSPARPRLEEMGLNEAPFNPSPNQTRSKPNGRHCSNATTPPRRSRNAEPDHLQDSVRSDKTADILSFNNRMDLKADVEELQNQLQLAQMQNRHLQSQLERSGVTPDTYPDNSGRVQKLEQANSKLHDMLDMSSKQVSALEKALHSGELSLRDIQTRTHEEILDFLNHQEDARRSLLHSHNDAIAELTDMKANLDRLRHDRATLEVDFRDAKSDLQEISLAREQEAASRGQLLQEFADLQIRMDAETSKLVDVTASLHLYKSRADDYFSKLEQAEIAVLKASRAEQFARTQAREAEDSCAEMMAERKRLDTTIEDLQLQTQRLEEKIEDMSTDLQAATQAKKRLQHELEDYRSQRANDIEDKESSMEQLRKKYQAEFATITKELDLTREEKLFKQAEIARLREELDDLRSKWDDEVLNSSTWSKEKARLQSTLSDVVASKDEAVSAHNEAQGKIVSLLSQVRSLRSSVDEITADRDSLLREKQSVQARLEEAKAGLEELANSESPSLRNAANIDREILDLKAGLAQQEDVAAAAIEKMRRAEALVSEIQRDIIAERESSAELQKQKAALEKSLNEVQLKLIDLETKGYSTASHDIKFLHKRVQELESQLEDHETERSKSQRSVRNVDRIVKDLQSQIDRKDKHNVQLGEDVGRMRDKCDKLLKTIEELQASESNNELAARRAERELREEREKCLKMERELEGWKMRLEKGNAGPGSVAGGGSVYGGSVKGRHGVTWEEGIKIPQRKSSISRVPSLTKGFL</sequence>
<evidence type="ECO:0000259" key="13">
    <source>
        <dbReference type="PROSITE" id="PS51844"/>
    </source>
</evidence>
<dbReference type="FunFam" id="1.10.10.820:FF:000001">
    <property type="entry name" value="Myosin heavy chain"/>
    <property type="match status" value="1"/>
</dbReference>
<dbReference type="PANTHER" id="PTHR13140:SF857">
    <property type="entry name" value="MYOSIN-11"/>
    <property type="match status" value="1"/>
</dbReference>
<dbReference type="PRINTS" id="PR00193">
    <property type="entry name" value="MYOSINHEAVY"/>
</dbReference>
<organism evidence="14 15">
    <name type="scientific">Trichocladium antarcticum</name>
    <dbReference type="NCBI Taxonomy" id="1450529"/>
    <lineage>
        <taxon>Eukaryota</taxon>
        <taxon>Fungi</taxon>
        <taxon>Dikarya</taxon>
        <taxon>Ascomycota</taxon>
        <taxon>Pezizomycotina</taxon>
        <taxon>Sordariomycetes</taxon>
        <taxon>Sordariomycetidae</taxon>
        <taxon>Sordariales</taxon>
        <taxon>Chaetomiaceae</taxon>
        <taxon>Trichocladium</taxon>
    </lineage>
</organism>
<dbReference type="InterPro" id="IPR008989">
    <property type="entry name" value="Myosin_S1_N"/>
</dbReference>
<evidence type="ECO:0008006" key="16">
    <source>
        <dbReference type="Google" id="ProtNLM"/>
    </source>
</evidence>
<dbReference type="CDD" id="cd01377">
    <property type="entry name" value="MYSc_class_II"/>
    <property type="match status" value="1"/>
</dbReference>
<evidence type="ECO:0000256" key="11">
    <source>
        <dbReference type="SAM" id="MobiDB-lite"/>
    </source>
</evidence>
<keyword evidence="5 9" id="KW-0518">Myosin</keyword>
<dbReference type="Proteomes" id="UP001304895">
    <property type="component" value="Unassembled WGS sequence"/>
</dbReference>
<dbReference type="GO" id="GO:0016459">
    <property type="term" value="C:myosin complex"/>
    <property type="evidence" value="ECO:0007669"/>
    <property type="project" value="UniProtKB-KW"/>
</dbReference>
<comment type="similarity">
    <text evidence="1 9">Belongs to the TRAFAC class myosin-kinesin ATPase superfamily. Myosin family.</text>
</comment>
<dbReference type="FunFam" id="1.20.58.530:FF:000001">
    <property type="entry name" value="Myosin heavy chain"/>
    <property type="match status" value="1"/>
</dbReference>
<dbReference type="SUPFAM" id="SSF52540">
    <property type="entry name" value="P-loop containing nucleoside triphosphate hydrolases"/>
    <property type="match status" value="1"/>
</dbReference>
<dbReference type="InterPro" id="IPR036961">
    <property type="entry name" value="Kinesin_motor_dom_sf"/>
</dbReference>
<feature type="compositionally biased region" description="Polar residues" evidence="11">
    <location>
        <begin position="1302"/>
        <end position="1322"/>
    </location>
</feature>
<feature type="coiled-coil region" evidence="10">
    <location>
        <begin position="1748"/>
        <end position="1902"/>
    </location>
</feature>
<evidence type="ECO:0000256" key="5">
    <source>
        <dbReference type="ARBA" id="ARBA00023123"/>
    </source>
</evidence>
<keyword evidence="15" id="KW-1185">Reference proteome</keyword>
<dbReference type="GO" id="GO:0007015">
    <property type="term" value="P:actin filament organization"/>
    <property type="evidence" value="ECO:0007669"/>
    <property type="project" value="TreeGrafter"/>
</dbReference>
<dbReference type="InterPro" id="IPR001609">
    <property type="entry name" value="Myosin_head_motor_dom-like"/>
</dbReference>
<feature type="coiled-coil region" evidence="10">
    <location>
        <begin position="925"/>
        <end position="1076"/>
    </location>
</feature>
<keyword evidence="7 9" id="KW-0009">Actin-binding</keyword>
<feature type="coiled-coil region" evidence="10">
    <location>
        <begin position="1572"/>
        <end position="1691"/>
    </location>
</feature>
<feature type="coiled-coil region" evidence="10">
    <location>
        <begin position="1106"/>
        <end position="1168"/>
    </location>
</feature>
<feature type="region of interest" description="Disordered" evidence="11">
    <location>
        <begin position="1266"/>
        <end position="1342"/>
    </location>
</feature>
<name>A0AAN6UPQ6_9PEZI</name>
<dbReference type="GO" id="GO:0005524">
    <property type="term" value="F:ATP binding"/>
    <property type="evidence" value="ECO:0007669"/>
    <property type="project" value="UniProtKB-UniRule"/>
</dbReference>
<evidence type="ECO:0000256" key="1">
    <source>
        <dbReference type="ARBA" id="ARBA00008314"/>
    </source>
</evidence>
<dbReference type="Gene3D" id="1.10.10.820">
    <property type="match status" value="1"/>
</dbReference>
<feature type="coiled-coil region" evidence="10">
    <location>
        <begin position="1931"/>
        <end position="1986"/>
    </location>
</feature>
<keyword evidence="6 9" id="KW-0505">Motor protein</keyword>